<dbReference type="Proteomes" id="UP000029981">
    <property type="component" value="Unassembled WGS sequence"/>
</dbReference>
<accession>A0ACB6HBW0</accession>
<reference evidence="1 2" key="4">
    <citation type="journal article" date="2011" name="BMC Genomics">
        <title>RNA-Seq improves annotation of protein-coding genes in the cucumber genome.</title>
        <authorList>
            <person name="Li Z."/>
            <person name="Zhang Z."/>
            <person name="Yan P."/>
            <person name="Huang S."/>
            <person name="Fei Z."/>
            <person name="Lin K."/>
        </authorList>
    </citation>
    <scope>NUCLEOTIDE SEQUENCE [LARGE SCALE GENOMIC DNA]</scope>
    <source>
        <strain evidence="2">cv. 9930</strain>
        <tissue evidence="1">Leaf</tissue>
    </source>
</reference>
<protein>
    <submittedName>
        <fullName evidence="1">Uncharacterized protein</fullName>
    </submittedName>
</protein>
<name>A0ACB6HBW0_CUCSA</name>
<evidence type="ECO:0000313" key="1">
    <source>
        <dbReference type="EMBL" id="KAE8637418.1"/>
    </source>
</evidence>
<reference evidence="1 2" key="2">
    <citation type="journal article" date="2009" name="PLoS ONE">
        <title>An integrated genetic and cytogenetic map of the cucumber genome.</title>
        <authorList>
            <person name="Ren Y."/>
            <person name="Zhang Z."/>
            <person name="Liu J."/>
            <person name="Staub J.E."/>
            <person name="Han Y."/>
            <person name="Cheng Z."/>
            <person name="Li X."/>
            <person name="Lu J."/>
            <person name="Miao H."/>
            <person name="Kang H."/>
            <person name="Xie B."/>
            <person name="Gu X."/>
            <person name="Wang X."/>
            <person name="Du Y."/>
            <person name="Jin W."/>
            <person name="Huang S."/>
        </authorList>
    </citation>
    <scope>NUCLEOTIDE SEQUENCE [LARGE SCALE GENOMIC DNA]</scope>
    <source>
        <strain evidence="2">cv. 9930</strain>
        <tissue evidence="1">Leaf</tissue>
    </source>
</reference>
<dbReference type="EMBL" id="ACHR03000038">
    <property type="protein sequence ID" value="KAE8637418.1"/>
    <property type="molecule type" value="Genomic_DNA"/>
</dbReference>
<reference evidence="1 2" key="3">
    <citation type="journal article" date="2010" name="BMC Genomics">
        <title>Transcriptome sequencing and comparative analysis of cucumber flowers with different sex types.</title>
        <authorList>
            <person name="Guo S."/>
            <person name="Zheng Y."/>
            <person name="Joung J.G."/>
            <person name="Liu S."/>
            <person name="Zhang Z."/>
            <person name="Crasta O.R."/>
            <person name="Sobral B.W."/>
            <person name="Xu Y."/>
            <person name="Huang S."/>
            <person name="Fei Z."/>
        </authorList>
    </citation>
    <scope>NUCLEOTIDE SEQUENCE [LARGE SCALE GENOMIC DNA]</scope>
    <source>
        <strain evidence="2">cv. 9930</strain>
        <tissue evidence="1">Leaf</tissue>
    </source>
</reference>
<reference evidence="1 2" key="1">
    <citation type="journal article" date="2009" name="Nat. Genet.">
        <title>The genome of the cucumber, Cucumis sativus L.</title>
        <authorList>
            <person name="Huang S."/>
            <person name="Li R."/>
            <person name="Zhang Z."/>
            <person name="Li L."/>
            <person name="Gu X."/>
            <person name="Fan W."/>
            <person name="Lucas W.J."/>
            <person name="Wang X."/>
            <person name="Xie B."/>
            <person name="Ni P."/>
            <person name="Ren Y."/>
            <person name="Zhu H."/>
            <person name="Li J."/>
            <person name="Lin K."/>
            <person name="Jin W."/>
            <person name="Fei Z."/>
            <person name="Li G."/>
            <person name="Staub J."/>
            <person name="Kilian A."/>
            <person name="van der Vossen E.A."/>
            <person name="Wu Y."/>
            <person name="Guo J."/>
            <person name="He J."/>
            <person name="Jia Z."/>
            <person name="Ren Y."/>
            <person name="Tian G."/>
            <person name="Lu Y."/>
            <person name="Ruan J."/>
            <person name="Qian W."/>
            <person name="Wang M."/>
            <person name="Huang Q."/>
            <person name="Li B."/>
            <person name="Xuan Z."/>
            <person name="Cao J."/>
            <person name="Asan"/>
            <person name="Wu Z."/>
            <person name="Zhang J."/>
            <person name="Cai Q."/>
            <person name="Bai Y."/>
            <person name="Zhao B."/>
            <person name="Han Y."/>
            <person name="Li Y."/>
            <person name="Li X."/>
            <person name="Wang S."/>
            <person name="Shi Q."/>
            <person name="Liu S."/>
            <person name="Cho W.K."/>
            <person name="Kim J.Y."/>
            <person name="Xu Y."/>
            <person name="Heller-Uszynska K."/>
            <person name="Miao H."/>
            <person name="Cheng Z."/>
            <person name="Zhang S."/>
            <person name="Wu J."/>
            <person name="Yang Y."/>
            <person name="Kang H."/>
            <person name="Li M."/>
            <person name="Liang H."/>
            <person name="Ren X."/>
            <person name="Shi Z."/>
            <person name="Wen M."/>
            <person name="Jian M."/>
            <person name="Yang H."/>
            <person name="Zhang G."/>
            <person name="Yang Z."/>
            <person name="Chen R."/>
            <person name="Liu S."/>
            <person name="Li J."/>
            <person name="Ma L."/>
            <person name="Liu H."/>
            <person name="Zhou Y."/>
            <person name="Zhao J."/>
            <person name="Fang X."/>
            <person name="Li G."/>
            <person name="Fang L."/>
            <person name="Li Y."/>
            <person name="Liu D."/>
            <person name="Zheng H."/>
            <person name="Zhang Y."/>
            <person name="Qin N."/>
            <person name="Li Z."/>
            <person name="Yang G."/>
            <person name="Yang S."/>
            <person name="Bolund L."/>
            <person name="Kristiansen K."/>
            <person name="Zheng H."/>
            <person name="Li S."/>
            <person name="Zhang X."/>
            <person name="Yang H."/>
            <person name="Wang J."/>
            <person name="Sun R."/>
            <person name="Zhang B."/>
            <person name="Jiang S."/>
            <person name="Wang J."/>
            <person name="Du Y."/>
            <person name="Li S."/>
        </authorList>
    </citation>
    <scope>NUCLEOTIDE SEQUENCE [LARGE SCALE GENOMIC DNA]</scope>
    <source>
        <strain evidence="2">cv. 9930</strain>
        <tissue evidence="1">Leaf</tissue>
    </source>
</reference>
<comment type="caution">
    <text evidence="1">The sequence shown here is derived from an EMBL/GenBank/DDBJ whole genome shotgun (WGS) entry which is preliminary data.</text>
</comment>
<reference evidence="1 2" key="5">
    <citation type="journal article" date="2019" name="Gigascience">
        <title>A chromosome-scale genome assembly of cucumber (Cucumis sativus L.).</title>
        <authorList>
            <person name="Li Q."/>
            <person name="Li H."/>
            <person name="Huang W."/>
            <person name="Xu Y."/>
            <person name="Zhou Q."/>
            <person name="Wang S."/>
            <person name="Ruan J."/>
            <person name="Huang S."/>
            <person name="Zhang Z."/>
        </authorList>
    </citation>
    <scope>NUCLEOTIDE SEQUENCE [LARGE SCALE GENOMIC DNA]</scope>
    <source>
        <strain evidence="2">cv. 9930</strain>
        <tissue evidence="1">Leaf</tissue>
    </source>
</reference>
<sequence>MERTNQYGESKGVPGNSLILENVSYGQLQALSAMPADSPALLDQERVEAGNAAYVITPPPIMEGRGVVKRFGSRVHVVPMHSDWFSPATVHRLERQVVPHFFSGKLPDRTPEKYMEIRNFVVAKYMENPEKRVTVSDCQGLVDGVSNEDLTRIVRFLDHWGIINYCAPTPSCEPWNSNSYLREDMNGEIHVPSAALKPIDSLVKFDKPKCRLKAADVYSALPCRDDIDGLCDLDNRIRERLAENHCSSCSRSVPIAYYQSQKEGTSIMNLVYRPERIMKRVDVLLCSDCFHEGKYVAGHSSVDFLRVDMAKDYGELDSENWTDQETLLLLEAIELYNENWNEITEHVGSKSKAQCIIHFLRLSVEDGLLENVDVPGVSLSSSASHGGDSEKSRSNMNGNIAGSSSQDNKEMHDRLPFANSGNPVMALVAFLASAIGPRVAASCAHASLAALSEDSVASSGSIFHMEGSVNANRFLLATSHFPGDNPMNAIMYYDAVTRIDISFPTLRMNVDAKQAREGSSYGELPNSTDRKDENKAETEATLLSSERVKVAAKAGLAAAATKAKLFADHEEREIQRLSANIINHQLKRLELKLKQFAEVETFLMKECEQVERTRQRFVAERARMLGVQFGPAGVTPPASLPGVIPSMVVNNSNTNSRPNMISPPASQPSVSGYSNNQQPLHPHMSYMPRQPMFGLGQRLPLSAIQQQQQQQQLPSTTSSNAMFNGPSNAQPSLSHPMMRPVTGSSSGLG</sequence>
<gene>
    <name evidence="1" type="ORF">Csa_021604</name>
</gene>
<proteinExistence type="predicted"/>
<keyword evidence="2" id="KW-1185">Reference proteome</keyword>
<evidence type="ECO:0000313" key="2">
    <source>
        <dbReference type="Proteomes" id="UP000029981"/>
    </source>
</evidence>
<organism evidence="1 2">
    <name type="scientific">Cucumis sativus</name>
    <name type="common">Cucumber</name>
    <dbReference type="NCBI Taxonomy" id="3659"/>
    <lineage>
        <taxon>Eukaryota</taxon>
        <taxon>Viridiplantae</taxon>
        <taxon>Streptophyta</taxon>
        <taxon>Embryophyta</taxon>
        <taxon>Tracheophyta</taxon>
        <taxon>Spermatophyta</taxon>
        <taxon>Magnoliopsida</taxon>
        <taxon>eudicotyledons</taxon>
        <taxon>Gunneridae</taxon>
        <taxon>Pentapetalae</taxon>
        <taxon>rosids</taxon>
        <taxon>fabids</taxon>
        <taxon>Cucurbitales</taxon>
        <taxon>Cucurbitaceae</taxon>
        <taxon>Benincaseae</taxon>
        <taxon>Cucumis</taxon>
    </lineage>
</organism>